<evidence type="ECO:0000313" key="3">
    <source>
        <dbReference type="Proteomes" id="UP000319829"/>
    </source>
</evidence>
<dbReference type="PANTHER" id="PTHR36844:SF1">
    <property type="entry name" value="PROTEASE PRSW"/>
    <property type="match status" value="1"/>
</dbReference>
<keyword evidence="2" id="KW-0482">Metalloprotease</keyword>
<dbReference type="GO" id="GO:0008237">
    <property type="term" value="F:metallopeptidase activity"/>
    <property type="evidence" value="ECO:0007669"/>
    <property type="project" value="UniProtKB-KW"/>
</dbReference>
<feature type="transmembrane region" description="Helical" evidence="1">
    <location>
        <begin position="108"/>
        <end position="131"/>
    </location>
</feature>
<keyword evidence="1" id="KW-0812">Transmembrane</keyword>
<proteinExistence type="predicted"/>
<keyword evidence="1" id="KW-1133">Transmembrane helix</keyword>
<dbReference type="GO" id="GO:0006508">
    <property type="term" value="P:proteolysis"/>
    <property type="evidence" value="ECO:0007669"/>
    <property type="project" value="UniProtKB-KW"/>
</dbReference>
<keyword evidence="1" id="KW-0472">Membrane</keyword>
<feature type="transmembrane region" description="Helical" evidence="1">
    <location>
        <begin position="200"/>
        <end position="220"/>
    </location>
</feature>
<dbReference type="AlphaFoldDB" id="A0A538SPQ1"/>
<dbReference type="EMBL" id="VBOU01000087">
    <property type="protein sequence ID" value="TMQ53354.1"/>
    <property type="molecule type" value="Genomic_DNA"/>
</dbReference>
<gene>
    <name evidence="2" type="ORF">E6K74_09665</name>
</gene>
<dbReference type="PANTHER" id="PTHR36844">
    <property type="entry name" value="PROTEASE PRSW"/>
    <property type="match status" value="1"/>
</dbReference>
<evidence type="ECO:0000313" key="2">
    <source>
        <dbReference type="EMBL" id="TMQ53354.1"/>
    </source>
</evidence>
<name>A0A538SPQ1_UNCEI</name>
<protein>
    <submittedName>
        <fullName evidence="2">PrsW family intramembrane metalloprotease</fullName>
    </submittedName>
</protein>
<dbReference type="Pfam" id="PF13367">
    <property type="entry name" value="PrsW-protease"/>
    <property type="match status" value="1"/>
</dbReference>
<dbReference type="InterPro" id="IPR026898">
    <property type="entry name" value="PrsW"/>
</dbReference>
<keyword evidence="2" id="KW-0378">Hydrolase</keyword>
<reference evidence="2 3" key="1">
    <citation type="journal article" date="2019" name="Nat. Microbiol.">
        <title>Mediterranean grassland soil C-N compound turnover is dependent on rainfall and depth, and is mediated by genomically divergent microorganisms.</title>
        <authorList>
            <person name="Diamond S."/>
            <person name="Andeer P.F."/>
            <person name="Li Z."/>
            <person name="Crits-Christoph A."/>
            <person name="Burstein D."/>
            <person name="Anantharaman K."/>
            <person name="Lane K.R."/>
            <person name="Thomas B.C."/>
            <person name="Pan C."/>
            <person name="Northen T.R."/>
            <person name="Banfield J.F."/>
        </authorList>
    </citation>
    <scope>NUCLEOTIDE SEQUENCE [LARGE SCALE GENOMIC DNA]</scope>
    <source>
        <strain evidence="2">WS_4</strain>
    </source>
</reference>
<feature type="transmembrane region" description="Helical" evidence="1">
    <location>
        <begin position="143"/>
        <end position="164"/>
    </location>
</feature>
<comment type="caution">
    <text evidence="2">The sequence shown here is derived from an EMBL/GenBank/DDBJ whole genome shotgun (WGS) entry which is preliminary data.</text>
</comment>
<feature type="transmembrane region" description="Helical" evidence="1">
    <location>
        <begin position="15"/>
        <end position="36"/>
    </location>
</feature>
<feature type="transmembrane region" description="Helical" evidence="1">
    <location>
        <begin position="48"/>
        <end position="71"/>
    </location>
</feature>
<keyword evidence="2" id="KW-0645">Protease</keyword>
<sequence>MNGWSPSRSYDGRRMGALSLLLGFFPVVLFLAALILMDSYELVTRRSILAALMAGAAAALLCSLANQLLVVHLRLDVDVLRRYVAPVLEESVKAMYIVYLIRSSRVGFLVDAGIQGFAVGTGFAIIENLYYASATRDQGLGLWIVRGLGTAVMHGSATAIVAILSKSLTERRSSMSPKLFLPGIALAAVAHSLFNQFILSPFVSTAAMLIVMPLLVGIVFERSEKATREWLGTDLDSEVELLDLIQSGEIAETPVGTYLASLNRFPGRVVADMLCLLRIHLELSLRAKGILIAHSAGVHLPVDDQVRANLEEMRYLERSIGKTGKIAIKPILRTSARDLWEIYMLRG</sequence>
<evidence type="ECO:0000256" key="1">
    <source>
        <dbReference type="SAM" id="Phobius"/>
    </source>
</evidence>
<organism evidence="2 3">
    <name type="scientific">Eiseniibacteriota bacterium</name>
    <dbReference type="NCBI Taxonomy" id="2212470"/>
    <lineage>
        <taxon>Bacteria</taxon>
        <taxon>Candidatus Eiseniibacteriota</taxon>
    </lineage>
</organism>
<dbReference type="Proteomes" id="UP000319829">
    <property type="component" value="Unassembled WGS sequence"/>
</dbReference>
<accession>A0A538SPQ1</accession>